<dbReference type="Proteomes" id="UP000717624">
    <property type="component" value="Unassembled WGS sequence"/>
</dbReference>
<organism evidence="2 3">
    <name type="scientific">Brevibacillus fulvus</name>
    <dbReference type="NCBI Taxonomy" id="1125967"/>
    <lineage>
        <taxon>Bacteria</taxon>
        <taxon>Bacillati</taxon>
        <taxon>Bacillota</taxon>
        <taxon>Bacilli</taxon>
        <taxon>Bacillales</taxon>
        <taxon>Paenibacillaceae</taxon>
        <taxon>Brevibacillus</taxon>
    </lineage>
</organism>
<reference evidence="2" key="1">
    <citation type="submission" date="2021-01" db="EMBL/GenBank/DDBJ databases">
        <title>Genomic Encyclopedia of Type Strains, Phase IV (KMG-IV): sequencing the most valuable type-strain genomes for metagenomic binning, comparative biology and taxonomic classification.</title>
        <authorList>
            <person name="Goeker M."/>
        </authorList>
    </citation>
    <scope>NUCLEOTIDE SEQUENCE</scope>
    <source>
        <strain evidence="2">DSM 25523</strain>
    </source>
</reference>
<proteinExistence type="predicted"/>
<keyword evidence="3" id="KW-1185">Reference proteome</keyword>
<dbReference type="Gene3D" id="2.120.10.30">
    <property type="entry name" value="TolB, C-terminal domain"/>
    <property type="match status" value="1"/>
</dbReference>
<comment type="caution">
    <text evidence="2">The sequence shown here is derived from an EMBL/GenBank/DDBJ whole genome shotgun (WGS) entry which is preliminary data.</text>
</comment>
<evidence type="ECO:0000256" key="1">
    <source>
        <dbReference type="SAM" id="Phobius"/>
    </source>
</evidence>
<evidence type="ECO:0000313" key="2">
    <source>
        <dbReference type="EMBL" id="MBM7590470.1"/>
    </source>
</evidence>
<keyword evidence="1" id="KW-0812">Transmembrane</keyword>
<feature type="transmembrane region" description="Helical" evidence="1">
    <location>
        <begin position="70"/>
        <end position="91"/>
    </location>
</feature>
<dbReference type="RefSeq" id="WP_204518220.1">
    <property type="nucleotide sequence ID" value="NZ_BAABIN010000002.1"/>
</dbReference>
<dbReference type="SUPFAM" id="SSF82171">
    <property type="entry name" value="DPP6 N-terminal domain-like"/>
    <property type="match status" value="1"/>
</dbReference>
<protein>
    <submittedName>
        <fullName evidence="2">TolB protein</fullName>
    </submittedName>
</protein>
<dbReference type="EMBL" id="JAFBEB010000006">
    <property type="protein sequence ID" value="MBM7590470.1"/>
    <property type="molecule type" value="Genomic_DNA"/>
</dbReference>
<keyword evidence="1" id="KW-0472">Membrane</keyword>
<accession>A0A938Y3C4</accession>
<dbReference type="InterPro" id="IPR011042">
    <property type="entry name" value="6-blade_b-propeller_TolB-like"/>
</dbReference>
<name>A0A938Y3C4_9BACL</name>
<keyword evidence="1" id="KW-1133">Transmembrane helix</keyword>
<evidence type="ECO:0000313" key="3">
    <source>
        <dbReference type="Proteomes" id="UP000717624"/>
    </source>
</evidence>
<gene>
    <name evidence="2" type="ORF">JOD01_002074</name>
</gene>
<sequence length="354" mass="39364">MSDEEHVKQPELQDSTISDLLVHLQRLRQAVPVNYQLKAELKEKLLQRMKELEMSRGETSGKSPWKRKKFWWAVSGIVLLTLSAIIVLSVADPIHLKQQGVVTLPADGNAERVDLRKDGKAIAYLSEQHELVTVMLDGKSTEQHRIELPETDGEYQSLAWANSGQQLAVAEQDGAAGRIWLIDLTENNRSGSFRLLLEEPGAKVHSISWSADDNYLAYTKESEGQAELWLSSTHSFAKQKLADGTQPEWAPINHLLAYVADGQVTVIDVNTNRSKPLGQGTSPSWQTAEQLTYLANGRDMIAVDVNQAAEDPEVLPLPLQAEQSAVRTRWSRHGKKLLLVAQSGKQLIISVATR</sequence>
<dbReference type="AlphaFoldDB" id="A0A938Y3C4"/>